<evidence type="ECO:0000313" key="2">
    <source>
        <dbReference type="EMBL" id="SFS72858.1"/>
    </source>
</evidence>
<name>A0A1I6S7V8_9EURY</name>
<accession>A0A1I6S7V8</accession>
<dbReference type="Pfam" id="PF26408">
    <property type="entry name" value="DUF8106"/>
    <property type="match status" value="1"/>
</dbReference>
<dbReference type="InterPro" id="IPR058419">
    <property type="entry name" value="DUF8106"/>
</dbReference>
<sequence>MSQRPPTPDEDPPKKGVLFCPDCGHESPVTGDWIIRERPTRDVYECPSCSTTILRRRRFVSLSC</sequence>
<evidence type="ECO:0000259" key="1">
    <source>
        <dbReference type="Pfam" id="PF26408"/>
    </source>
</evidence>
<organism evidence="2 3">
    <name type="scientific">Halostagnicola kamekurae</name>
    <dbReference type="NCBI Taxonomy" id="619731"/>
    <lineage>
        <taxon>Archaea</taxon>
        <taxon>Methanobacteriati</taxon>
        <taxon>Methanobacteriota</taxon>
        <taxon>Stenosarchaea group</taxon>
        <taxon>Halobacteria</taxon>
        <taxon>Halobacteriales</taxon>
        <taxon>Natrialbaceae</taxon>
        <taxon>Halostagnicola</taxon>
    </lineage>
</organism>
<dbReference type="EMBL" id="FOZS01000002">
    <property type="protein sequence ID" value="SFS72858.1"/>
    <property type="molecule type" value="Genomic_DNA"/>
</dbReference>
<protein>
    <recommendedName>
        <fullName evidence="1">DUF8106 domain-containing protein</fullName>
    </recommendedName>
</protein>
<reference evidence="3" key="1">
    <citation type="submission" date="2016-10" db="EMBL/GenBank/DDBJ databases">
        <authorList>
            <person name="Varghese N."/>
            <person name="Submissions S."/>
        </authorList>
    </citation>
    <scope>NUCLEOTIDE SEQUENCE [LARGE SCALE GENOMIC DNA]</scope>
    <source>
        <strain evidence="3">DSM 22427</strain>
    </source>
</reference>
<dbReference type="RefSeq" id="WP_092904927.1">
    <property type="nucleotide sequence ID" value="NZ_FOZS01000002.1"/>
</dbReference>
<evidence type="ECO:0000313" key="3">
    <source>
        <dbReference type="Proteomes" id="UP000199199"/>
    </source>
</evidence>
<feature type="domain" description="DUF8106" evidence="1">
    <location>
        <begin position="15"/>
        <end position="56"/>
    </location>
</feature>
<keyword evidence="3" id="KW-1185">Reference proteome</keyword>
<dbReference type="AlphaFoldDB" id="A0A1I6S7V8"/>
<proteinExistence type="predicted"/>
<gene>
    <name evidence="2" type="ORF">SAMN04488556_2469</name>
</gene>
<dbReference type="Proteomes" id="UP000199199">
    <property type="component" value="Unassembled WGS sequence"/>
</dbReference>
<dbReference type="OrthoDB" id="209680at2157"/>